<gene>
    <name evidence="1" type="ORF">ACFOWM_07610</name>
</gene>
<keyword evidence="2" id="KW-1185">Reference proteome</keyword>
<proteinExistence type="predicted"/>
<dbReference type="RefSeq" id="WP_379708477.1">
    <property type="nucleotide sequence ID" value="NZ_JBHSCZ010000002.1"/>
</dbReference>
<evidence type="ECO:0000313" key="1">
    <source>
        <dbReference type="EMBL" id="MFC4262738.1"/>
    </source>
</evidence>
<protein>
    <recommendedName>
        <fullName evidence="3">Lipocalin-like domain-containing protein</fullName>
    </recommendedName>
</protein>
<evidence type="ECO:0008006" key="3">
    <source>
        <dbReference type="Google" id="ProtNLM"/>
    </source>
</evidence>
<evidence type="ECO:0000313" key="2">
    <source>
        <dbReference type="Proteomes" id="UP001595907"/>
    </source>
</evidence>
<comment type="caution">
    <text evidence="1">The sequence shown here is derived from an EMBL/GenBank/DDBJ whole genome shotgun (WGS) entry which is preliminary data.</text>
</comment>
<organism evidence="1 2">
    <name type="scientific">Ferruginibacter yonginensis</name>
    <dbReference type="NCBI Taxonomy" id="1310416"/>
    <lineage>
        <taxon>Bacteria</taxon>
        <taxon>Pseudomonadati</taxon>
        <taxon>Bacteroidota</taxon>
        <taxon>Chitinophagia</taxon>
        <taxon>Chitinophagales</taxon>
        <taxon>Chitinophagaceae</taxon>
        <taxon>Ferruginibacter</taxon>
    </lineage>
</organism>
<reference evidence="2" key="1">
    <citation type="journal article" date="2019" name="Int. J. Syst. Evol. Microbiol.">
        <title>The Global Catalogue of Microorganisms (GCM) 10K type strain sequencing project: providing services to taxonomists for standard genome sequencing and annotation.</title>
        <authorList>
            <consortium name="The Broad Institute Genomics Platform"/>
            <consortium name="The Broad Institute Genome Sequencing Center for Infectious Disease"/>
            <person name="Wu L."/>
            <person name="Ma J."/>
        </authorList>
    </citation>
    <scope>NUCLEOTIDE SEQUENCE [LARGE SCALE GENOMIC DNA]</scope>
    <source>
        <strain evidence="2">CECT 8289</strain>
    </source>
</reference>
<sequence length="188" mass="20512">MKKQIIYITTIIFISCNANNVAPVNTTEKTSNTITETSQKPNTTSPQITAIFKGQTLNLVGKITTQCNANNDCNSTIMVKQKNSDNNIMYELVAVLNKQISVGTFTLTSNLFGNFIDAVNTITKGEGEYKYSTPTSYKQKGGSITFTNVTDSLVSGSFILNVYKLSDTTVTETIQGNIINLPIKAINE</sequence>
<dbReference type="EMBL" id="JBHSCZ010000002">
    <property type="protein sequence ID" value="MFC4262738.1"/>
    <property type="molecule type" value="Genomic_DNA"/>
</dbReference>
<name>A0ABV8QTM4_9BACT</name>
<dbReference type="PROSITE" id="PS51257">
    <property type="entry name" value="PROKAR_LIPOPROTEIN"/>
    <property type="match status" value="1"/>
</dbReference>
<dbReference type="Proteomes" id="UP001595907">
    <property type="component" value="Unassembled WGS sequence"/>
</dbReference>
<accession>A0ABV8QTM4</accession>